<proteinExistence type="predicted"/>
<gene>
    <name evidence="1" type="ORF">M977_00045</name>
</gene>
<dbReference type="PATRIC" id="fig|1354253.4.peg.45"/>
<accession>A0A1B7I6W0</accession>
<dbReference type="EMBL" id="LXEP01000001">
    <property type="protein sequence ID" value="OAT24214.1"/>
    <property type="molecule type" value="Genomic_DNA"/>
</dbReference>
<dbReference type="AlphaFoldDB" id="A0A1B7I6W0"/>
<organism evidence="1 2">
    <name type="scientific">Buttiauxella gaviniae ATCC 51604</name>
    <dbReference type="NCBI Taxonomy" id="1354253"/>
    <lineage>
        <taxon>Bacteria</taxon>
        <taxon>Pseudomonadati</taxon>
        <taxon>Pseudomonadota</taxon>
        <taxon>Gammaproteobacteria</taxon>
        <taxon>Enterobacterales</taxon>
        <taxon>Enterobacteriaceae</taxon>
        <taxon>Buttiauxella</taxon>
    </lineage>
</organism>
<protein>
    <submittedName>
        <fullName evidence="1">Uncharacterized protein</fullName>
    </submittedName>
</protein>
<evidence type="ECO:0000313" key="2">
    <source>
        <dbReference type="Proteomes" id="UP000078504"/>
    </source>
</evidence>
<comment type="caution">
    <text evidence="1">The sequence shown here is derived from an EMBL/GenBank/DDBJ whole genome shotgun (WGS) entry which is preliminary data.</text>
</comment>
<evidence type="ECO:0000313" key="1">
    <source>
        <dbReference type="EMBL" id="OAT24214.1"/>
    </source>
</evidence>
<reference evidence="1 2" key="1">
    <citation type="submission" date="2016-04" db="EMBL/GenBank/DDBJ databases">
        <title>ATOL: Assembling a taxonomically balanced genome-scale reconstruction of the evolutionary history of the Enterobacteriaceae.</title>
        <authorList>
            <person name="Plunkett G.III."/>
            <person name="Neeno-Eckwall E.C."/>
            <person name="Glasner J.D."/>
            <person name="Perna N.T."/>
        </authorList>
    </citation>
    <scope>NUCLEOTIDE SEQUENCE [LARGE SCALE GENOMIC DNA]</scope>
    <source>
        <strain evidence="1 2">ATCC 51604</strain>
    </source>
</reference>
<name>A0A1B7I6W0_9ENTR</name>
<sequence>MLTKGFVVDWIYNAGCFVVGVLIMNTKTIIEVFNGDAISEKFGSSLRHIDKRLDLSDEQKRYLINKLLSEHIANLTDNQVKEVEQRVTDK</sequence>
<dbReference type="Proteomes" id="UP000078504">
    <property type="component" value="Unassembled WGS sequence"/>
</dbReference>